<dbReference type="PANTHER" id="PTHR43077">
    <property type="entry name" value="TRANSPORT PERMEASE YVFS-RELATED"/>
    <property type="match status" value="1"/>
</dbReference>
<feature type="signal peptide" evidence="6">
    <location>
        <begin position="1"/>
        <end position="30"/>
    </location>
</feature>
<evidence type="ECO:0000313" key="8">
    <source>
        <dbReference type="EMBL" id="AEV95756.1"/>
    </source>
</evidence>
<evidence type="ECO:0000256" key="5">
    <source>
        <dbReference type="SAM" id="Phobius"/>
    </source>
</evidence>
<feature type="transmembrane region" description="Helical" evidence="5">
    <location>
        <begin position="227"/>
        <end position="247"/>
    </location>
</feature>
<comment type="subcellular location">
    <subcellularLocation>
        <location evidence="1">Membrane</location>
        <topology evidence="1">Multi-pass membrane protein</topology>
    </subcellularLocation>
</comment>
<dbReference type="PANTHER" id="PTHR43077:SF5">
    <property type="entry name" value="PHAGE INFECTION PROTEIN"/>
    <property type="match status" value="1"/>
</dbReference>
<evidence type="ECO:0000256" key="4">
    <source>
        <dbReference type="ARBA" id="ARBA00023136"/>
    </source>
</evidence>
<dbReference type="InterPro" id="IPR022703">
    <property type="entry name" value="DUF3533"/>
</dbReference>
<evidence type="ECO:0000259" key="7">
    <source>
        <dbReference type="Pfam" id="PF12051"/>
    </source>
</evidence>
<evidence type="ECO:0000256" key="2">
    <source>
        <dbReference type="ARBA" id="ARBA00022692"/>
    </source>
</evidence>
<sequence>MFKKNKFFVLAFAAAIFLTLFFVVTQIPSANPVPKNIPIAVVNLDQGKMGKTIFSKITGAKKSTNENTPTVDWTYKKDEDSARKGMNQQEYYATIVVPKNFTKDIAGVLQNKSDGTQLKIVINQGVNPTLAGSVSTLLTTMVGKINGEVQAQMFKQLAIAQVKLPAETSAKMMNIVTEKTETVHSTKHLMTASSGFFQPIWIASLVSALMLFYAGKGREFKSRKHLAWFKLGQVSVAALLAITMGFLTTVYSEWILGYNLPTPVTVGWFLSIAGFAFIMLILGFVSWLGVPGVAIFGILLFFSAPLMQLAPQMIPHFYRVWVTPWLPMRFLFDGSRGILYYGQHLWNNSVSGLLIVMSVGLVVIFSEIFSPRRTFVNGELDD</sequence>
<dbReference type="EMBL" id="CP003137">
    <property type="protein sequence ID" value="AEV95756.1"/>
    <property type="molecule type" value="Genomic_DNA"/>
</dbReference>
<dbReference type="STRING" id="701521.PECL_1538"/>
<evidence type="ECO:0000313" key="9">
    <source>
        <dbReference type="Proteomes" id="UP000005444"/>
    </source>
</evidence>
<evidence type="ECO:0000256" key="1">
    <source>
        <dbReference type="ARBA" id="ARBA00004141"/>
    </source>
</evidence>
<name>G8PAG7_PEDCP</name>
<protein>
    <recommendedName>
        <fullName evidence="7">DUF3533 domain-containing protein</fullName>
    </recommendedName>
</protein>
<dbReference type="KEGG" id="pce:PECL_1538"/>
<dbReference type="Gene3D" id="3.40.1710.10">
    <property type="entry name" value="abc type-2 transporter like domain"/>
    <property type="match status" value="1"/>
</dbReference>
<feature type="transmembrane region" description="Helical" evidence="5">
    <location>
        <begin position="196"/>
        <end position="215"/>
    </location>
</feature>
<dbReference type="HOGENOM" id="CLU_052634_0_0_9"/>
<accession>G8PAG7</accession>
<keyword evidence="4 5" id="KW-0472">Membrane</keyword>
<reference evidence="8 9" key="1">
    <citation type="journal article" date="2012" name="J. Bacteriol.">
        <title>Complete Genome Sequence of the Beer Spoilage Organism Pediococcus claussenii ATCC BAA-344T.</title>
        <authorList>
            <person name="Pittet V."/>
            <person name="Abegunde T."/>
            <person name="Marfleet T."/>
            <person name="Haakensen M."/>
            <person name="Morrow K."/>
            <person name="Jayaprakash T."/>
            <person name="Schroeder K."/>
            <person name="Trost B."/>
            <person name="Byrns S."/>
            <person name="Bergsveinson J."/>
            <person name="Kusalik A."/>
            <person name="Ziola B."/>
        </authorList>
    </citation>
    <scope>NUCLEOTIDE SEQUENCE [LARGE SCALE GENOMIC DNA]</scope>
    <source>
        <strain evidence="8 9">ATCC BAA-344</strain>
    </source>
</reference>
<feature type="transmembrane region" description="Helical" evidence="5">
    <location>
        <begin position="295"/>
        <end position="318"/>
    </location>
</feature>
<proteinExistence type="predicted"/>
<dbReference type="RefSeq" id="WP_014215950.1">
    <property type="nucleotide sequence ID" value="NC_016605.1"/>
</dbReference>
<keyword evidence="9" id="KW-1185">Reference proteome</keyword>
<feature type="transmembrane region" description="Helical" evidence="5">
    <location>
        <begin position="345"/>
        <end position="365"/>
    </location>
</feature>
<dbReference type="PATRIC" id="fig|701521.8.peg.1440"/>
<feature type="chain" id="PRO_5003512653" description="DUF3533 domain-containing protein" evidence="6">
    <location>
        <begin position="31"/>
        <end position="382"/>
    </location>
</feature>
<dbReference type="eggNOG" id="COG1511">
    <property type="taxonomic scope" value="Bacteria"/>
</dbReference>
<evidence type="ECO:0000256" key="3">
    <source>
        <dbReference type="ARBA" id="ARBA00022989"/>
    </source>
</evidence>
<gene>
    <name evidence="8" type="ordered locus">PECL_1538</name>
</gene>
<evidence type="ECO:0000256" key="6">
    <source>
        <dbReference type="SAM" id="SignalP"/>
    </source>
</evidence>
<dbReference type="AlphaFoldDB" id="G8PAG7"/>
<dbReference type="GO" id="GO:0016020">
    <property type="term" value="C:membrane"/>
    <property type="evidence" value="ECO:0007669"/>
    <property type="project" value="UniProtKB-SubCell"/>
</dbReference>
<keyword evidence="3 5" id="KW-1133">Transmembrane helix</keyword>
<feature type="domain" description="DUF3533" evidence="7">
    <location>
        <begin position="14"/>
        <end position="340"/>
    </location>
</feature>
<dbReference type="Proteomes" id="UP000005444">
    <property type="component" value="Chromosome"/>
</dbReference>
<dbReference type="InterPro" id="IPR051328">
    <property type="entry name" value="T7SS_ABC-Transporter"/>
</dbReference>
<feature type="transmembrane region" description="Helical" evidence="5">
    <location>
        <begin position="267"/>
        <end position="288"/>
    </location>
</feature>
<dbReference type="Pfam" id="PF12051">
    <property type="entry name" value="DUF3533"/>
    <property type="match status" value="1"/>
</dbReference>
<keyword evidence="6" id="KW-0732">Signal</keyword>
<organism evidence="8 9">
    <name type="scientific">Pediococcus claussenii (strain ATCC BAA-344 / DSM 14800 / JCM 18046 / KCTC 3811 / LMG 21948 / P06)</name>
    <dbReference type="NCBI Taxonomy" id="701521"/>
    <lineage>
        <taxon>Bacteria</taxon>
        <taxon>Bacillati</taxon>
        <taxon>Bacillota</taxon>
        <taxon>Bacilli</taxon>
        <taxon>Lactobacillales</taxon>
        <taxon>Lactobacillaceae</taxon>
        <taxon>Pediococcus</taxon>
    </lineage>
</organism>
<keyword evidence="2 5" id="KW-0812">Transmembrane</keyword>